<feature type="domain" description="Biotin carboxylation" evidence="6">
    <location>
        <begin position="1"/>
        <end position="94"/>
    </location>
</feature>
<dbReference type="PROSITE" id="PS50979">
    <property type="entry name" value="BC"/>
    <property type="match status" value="1"/>
</dbReference>
<dbReference type="InterPro" id="IPR005482">
    <property type="entry name" value="Biotin_COase_C"/>
</dbReference>
<dbReference type="SUPFAM" id="SSF51246">
    <property type="entry name" value="Rudiment single hybrid motif"/>
    <property type="match status" value="1"/>
</dbReference>
<dbReference type="SMART" id="SM00878">
    <property type="entry name" value="Biotin_carb_C"/>
    <property type="match status" value="1"/>
</dbReference>
<proteinExistence type="predicted"/>
<comment type="caution">
    <text evidence="7">The sequence shown here is derived from an EMBL/GenBank/DDBJ whole genome shotgun (WGS) entry which is preliminary data.</text>
</comment>
<dbReference type="InterPro" id="IPR051602">
    <property type="entry name" value="ACC_Biotin_Carboxylase"/>
</dbReference>
<gene>
    <name evidence="7" type="ORF">ACFOX0_30200</name>
</gene>
<keyword evidence="8" id="KW-1185">Reference proteome</keyword>
<accession>A0ABV8KVL8</accession>
<evidence type="ECO:0000256" key="5">
    <source>
        <dbReference type="ARBA" id="ARBA00048600"/>
    </source>
</evidence>
<comment type="catalytic activity">
    <reaction evidence="5">
        <text>N(6)-biotinyl-L-lysyl-[protein] + hydrogencarbonate + ATP = N(6)-carboxybiotinyl-L-lysyl-[protein] + ADP + phosphate + H(+)</text>
        <dbReference type="Rhea" id="RHEA:13501"/>
        <dbReference type="Rhea" id="RHEA-COMP:10505"/>
        <dbReference type="Rhea" id="RHEA-COMP:10506"/>
        <dbReference type="ChEBI" id="CHEBI:15378"/>
        <dbReference type="ChEBI" id="CHEBI:17544"/>
        <dbReference type="ChEBI" id="CHEBI:30616"/>
        <dbReference type="ChEBI" id="CHEBI:43474"/>
        <dbReference type="ChEBI" id="CHEBI:83144"/>
        <dbReference type="ChEBI" id="CHEBI:83145"/>
        <dbReference type="ChEBI" id="CHEBI:456216"/>
        <dbReference type="EC" id="6.3.4.14"/>
    </reaction>
</comment>
<evidence type="ECO:0000256" key="4">
    <source>
        <dbReference type="ARBA" id="ARBA00022840"/>
    </source>
</evidence>
<keyword evidence="3" id="KW-0547">Nucleotide-binding</keyword>
<evidence type="ECO:0000256" key="1">
    <source>
        <dbReference type="ARBA" id="ARBA00013263"/>
    </source>
</evidence>
<name>A0ABV8KVL8_9ACTN</name>
<evidence type="ECO:0000256" key="2">
    <source>
        <dbReference type="ARBA" id="ARBA00022598"/>
    </source>
</evidence>
<protein>
    <recommendedName>
        <fullName evidence="1">biotin carboxylase</fullName>
        <ecNumber evidence="1">6.3.4.14</ecNumber>
    </recommendedName>
</protein>
<keyword evidence="2" id="KW-0436">Ligase</keyword>
<dbReference type="Pfam" id="PF02785">
    <property type="entry name" value="Biotin_carb_C"/>
    <property type="match status" value="1"/>
</dbReference>
<dbReference type="EMBL" id="JBHSBN010000035">
    <property type="protein sequence ID" value="MFC4110181.1"/>
    <property type="molecule type" value="Genomic_DNA"/>
</dbReference>
<dbReference type="PANTHER" id="PTHR48095:SF2">
    <property type="entry name" value="BIOTIN CARBOXYLASE, CHLOROPLASTIC"/>
    <property type="match status" value="1"/>
</dbReference>
<evidence type="ECO:0000313" key="8">
    <source>
        <dbReference type="Proteomes" id="UP001595868"/>
    </source>
</evidence>
<keyword evidence="4" id="KW-0067">ATP-binding</keyword>
<dbReference type="RefSeq" id="WP_377552374.1">
    <property type="nucleotide sequence ID" value="NZ_JBHSBN010000035.1"/>
</dbReference>
<evidence type="ECO:0000259" key="6">
    <source>
        <dbReference type="PROSITE" id="PS50979"/>
    </source>
</evidence>
<dbReference type="InterPro" id="IPR011054">
    <property type="entry name" value="Rudment_hybrid_motif"/>
</dbReference>
<dbReference type="Gene3D" id="3.30.470.20">
    <property type="entry name" value="ATP-grasp fold, B domain"/>
    <property type="match status" value="1"/>
</dbReference>
<dbReference type="EC" id="6.3.4.14" evidence="1"/>
<evidence type="ECO:0000256" key="3">
    <source>
        <dbReference type="ARBA" id="ARBA00022741"/>
    </source>
</evidence>
<dbReference type="InterPro" id="IPR011764">
    <property type="entry name" value="Biotin_carboxylation_dom"/>
</dbReference>
<dbReference type="PANTHER" id="PTHR48095">
    <property type="entry name" value="PYRUVATE CARBOXYLASE SUBUNIT A"/>
    <property type="match status" value="1"/>
</dbReference>
<sequence>MRVFRPAGGQHVRVDTHGYPGYRVPASYDSLLAKLMTWGPDRETAVARMLRALGEFRVDGPGVRTTTEFLAAVLDSPRFHQGRYDTALVDAVLARY</sequence>
<reference evidence="8" key="1">
    <citation type="journal article" date="2019" name="Int. J. Syst. Evol. Microbiol.">
        <title>The Global Catalogue of Microorganisms (GCM) 10K type strain sequencing project: providing services to taxonomists for standard genome sequencing and annotation.</title>
        <authorList>
            <consortium name="The Broad Institute Genomics Platform"/>
            <consortium name="The Broad Institute Genome Sequencing Center for Infectious Disease"/>
            <person name="Wu L."/>
            <person name="Ma J."/>
        </authorList>
    </citation>
    <scope>NUCLEOTIDE SEQUENCE [LARGE SCALE GENOMIC DNA]</scope>
    <source>
        <strain evidence="8">2902at01</strain>
    </source>
</reference>
<organism evidence="7 8">
    <name type="scientific">Micromonospora zhanjiangensis</name>
    <dbReference type="NCBI Taxonomy" id="1522057"/>
    <lineage>
        <taxon>Bacteria</taxon>
        <taxon>Bacillati</taxon>
        <taxon>Actinomycetota</taxon>
        <taxon>Actinomycetes</taxon>
        <taxon>Micromonosporales</taxon>
        <taxon>Micromonosporaceae</taxon>
        <taxon>Micromonospora</taxon>
    </lineage>
</organism>
<dbReference type="Proteomes" id="UP001595868">
    <property type="component" value="Unassembled WGS sequence"/>
</dbReference>
<evidence type="ECO:0000313" key="7">
    <source>
        <dbReference type="EMBL" id="MFC4110181.1"/>
    </source>
</evidence>